<keyword evidence="4" id="KW-1185">Reference proteome</keyword>
<dbReference type="EMBL" id="JARKIF010000012">
    <property type="protein sequence ID" value="KAJ7626167.1"/>
    <property type="molecule type" value="Genomic_DNA"/>
</dbReference>
<sequence length="252" mass="26763">MAIRVVGTGAAPAGVSPADFAAHVSALAEKTLALPIAASTITKYNLLIPNHDLSAKVANLGLPAPPNTIITEVEFESEEKLLAFAADPAFQAMVAESKAKGNGAFLFAVDTVVKNRGFPPSSSSTAPPSDTAMDEQETSTNTFTRVADLWFSDGSLIIRAEDREFYVSGAVLAARSSVFSDMLSIPQAASNSNSMSIVVLPDKSGEVESFLRAVFDSKCVTSLMSRELSPTDLHTASCKSIRSLFKQWALQW</sequence>
<gene>
    <name evidence="3" type="ORF">FB45DRAFT_1030469</name>
</gene>
<evidence type="ECO:0000259" key="2">
    <source>
        <dbReference type="PROSITE" id="PS50097"/>
    </source>
</evidence>
<dbReference type="AlphaFoldDB" id="A0AAD7BPE6"/>
<feature type="domain" description="BTB" evidence="2">
    <location>
        <begin position="152"/>
        <end position="223"/>
    </location>
</feature>
<dbReference type="PROSITE" id="PS50097">
    <property type="entry name" value="BTB"/>
    <property type="match status" value="1"/>
</dbReference>
<evidence type="ECO:0000256" key="1">
    <source>
        <dbReference type="SAM" id="MobiDB-lite"/>
    </source>
</evidence>
<dbReference type="Pfam" id="PF00651">
    <property type="entry name" value="BTB"/>
    <property type="match status" value="1"/>
</dbReference>
<proteinExistence type="predicted"/>
<evidence type="ECO:0000313" key="4">
    <source>
        <dbReference type="Proteomes" id="UP001221142"/>
    </source>
</evidence>
<dbReference type="InterPro" id="IPR000210">
    <property type="entry name" value="BTB/POZ_dom"/>
</dbReference>
<dbReference type="CDD" id="cd18186">
    <property type="entry name" value="BTB_POZ_ZBTB_KLHL-like"/>
    <property type="match status" value="1"/>
</dbReference>
<organism evidence="3 4">
    <name type="scientific">Roridomyces roridus</name>
    <dbReference type="NCBI Taxonomy" id="1738132"/>
    <lineage>
        <taxon>Eukaryota</taxon>
        <taxon>Fungi</taxon>
        <taxon>Dikarya</taxon>
        <taxon>Basidiomycota</taxon>
        <taxon>Agaricomycotina</taxon>
        <taxon>Agaricomycetes</taxon>
        <taxon>Agaricomycetidae</taxon>
        <taxon>Agaricales</taxon>
        <taxon>Marasmiineae</taxon>
        <taxon>Mycenaceae</taxon>
        <taxon>Roridomyces</taxon>
    </lineage>
</organism>
<evidence type="ECO:0000313" key="3">
    <source>
        <dbReference type="EMBL" id="KAJ7626167.1"/>
    </source>
</evidence>
<dbReference type="SUPFAM" id="SSF54695">
    <property type="entry name" value="POZ domain"/>
    <property type="match status" value="1"/>
</dbReference>
<feature type="compositionally biased region" description="Low complexity" evidence="1">
    <location>
        <begin position="119"/>
        <end position="129"/>
    </location>
</feature>
<name>A0AAD7BPE6_9AGAR</name>
<dbReference type="InterPro" id="IPR011333">
    <property type="entry name" value="SKP1/BTB/POZ_sf"/>
</dbReference>
<reference evidence="3" key="1">
    <citation type="submission" date="2023-03" db="EMBL/GenBank/DDBJ databases">
        <title>Massive genome expansion in bonnet fungi (Mycena s.s.) driven by repeated elements and novel gene families across ecological guilds.</title>
        <authorList>
            <consortium name="Lawrence Berkeley National Laboratory"/>
            <person name="Harder C.B."/>
            <person name="Miyauchi S."/>
            <person name="Viragh M."/>
            <person name="Kuo A."/>
            <person name="Thoen E."/>
            <person name="Andreopoulos B."/>
            <person name="Lu D."/>
            <person name="Skrede I."/>
            <person name="Drula E."/>
            <person name="Henrissat B."/>
            <person name="Morin E."/>
            <person name="Kohler A."/>
            <person name="Barry K."/>
            <person name="LaButti K."/>
            <person name="Morin E."/>
            <person name="Salamov A."/>
            <person name="Lipzen A."/>
            <person name="Mereny Z."/>
            <person name="Hegedus B."/>
            <person name="Baldrian P."/>
            <person name="Stursova M."/>
            <person name="Weitz H."/>
            <person name="Taylor A."/>
            <person name="Grigoriev I.V."/>
            <person name="Nagy L.G."/>
            <person name="Martin F."/>
            <person name="Kauserud H."/>
        </authorList>
    </citation>
    <scope>NUCLEOTIDE SEQUENCE</scope>
    <source>
        <strain evidence="3">9284</strain>
    </source>
</reference>
<protein>
    <recommendedName>
        <fullName evidence="2">BTB domain-containing protein</fullName>
    </recommendedName>
</protein>
<accession>A0AAD7BPE6</accession>
<dbReference type="Gene3D" id="3.30.710.10">
    <property type="entry name" value="Potassium Channel Kv1.1, Chain A"/>
    <property type="match status" value="1"/>
</dbReference>
<comment type="caution">
    <text evidence="3">The sequence shown here is derived from an EMBL/GenBank/DDBJ whole genome shotgun (WGS) entry which is preliminary data.</text>
</comment>
<feature type="region of interest" description="Disordered" evidence="1">
    <location>
        <begin position="118"/>
        <end position="138"/>
    </location>
</feature>
<dbReference type="Proteomes" id="UP001221142">
    <property type="component" value="Unassembled WGS sequence"/>
</dbReference>